<dbReference type="VEuPathDB" id="VectorBase:LLONM1_006781"/>
<feature type="signal peptide" evidence="20">
    <location>
        <begin position="1"/>
        <end position="27"/>
    </location>
</feature>
<evidence type="ECO:0000313" key="24">
    <source>
        <dbReference type="Proteomes" id="UP000092461"/>
    </source>
</evidence>
<comment type="function">
    <text evidence="18">Receptor for basic fibroblast growth factor.</text>
</comment>
<evidence type="ECO:0000256" key="3">
    <source>
        <dbReference type="ARBA" id="ARBA00022553"/>
    </source>
</evidence>
<evidence type="ECO:0000256" key="8">
    <source>
        <dbReference type="ARBA" id="ARBA00022741"/>
    </source>
</evidence>
<dbReference type="InterPro" id="IPR000719">
    <property type="entry name" value="Prot_kinase_dom"/>
</dbReference>
<keyword evidence="11" id="KW-1133">Transmembrane helix</keyword>
<dbReference type="PROSITE" id="PS00107">
    <property type="entry name" value="PROTEIN_KINASE_ATP"/>
    <property type="match status" value="1"/>
</dbReference>
<organism evidence="23 24">
    <name type="scientific">Lutzomyia longipalpis</name>
    <name type="common">Sand fly</name>
    <dbReference type="NCBI Taxonomy" id="7200"/>
    <lineage>
        <taxon>Eukaryota</taxon>
        <taxon>Metazoa</taxon>
        <taxon>Ecdysozoa</taxon>
        <taxon>Arthropoda</taxon>
        <taxon>Hexapoda</taxon>
        <taxon>Insecta</taxon>
        <taxon>Pterygota</taxon>
        <taxon>Neoptera</taxon>
        <taxon>Endopterygota</taxon>
        <taxon>Diptera</taxon>
        <taxon>Nematocera</taxon>
        <taxon>Psychodoidea</taxon>
        <taxon>Psychodidae</taxon>
        <taxon>Lutzomyia</taxon>
        <taxon>Lutzomyia</taxon>
    </lineage>
</organism>
<sequence length="235" mass="26110">MGICNFQCFSLMLHFFFFFYILHPANLSGRINSVSMQENILYIDTDILEARARGEADSLEIPHSSLKIGREIGKGAFGRVFIARAENIGSKTGSLIVAVKQLKKKPTADELEEFLSEITTMKKVGRHPNVVSLIGCCTIRQPLLMVMEYVGCGDLLQYLRQVRAKHEARSTAVCPTLATKSPSGAFGRLLNFSPSGTNSFSVDPTLKYPDLAHQTSYVFINIFIMSPMSLYIVCI</sequence>
<keyword evidence="13" id="KW-0829">Tyrosine-protein kinase</keyword>
<evidence type="ECO:0000256" key="15">
    <source>
        <dbReference type="ARBA" id="ARBA00023170"/>
    </source>
</evidence>
<dbReference type="AlphaFoldDB" id="A0A1B0CHI7"/>
<proteinExistence type="predicted"/>
<name>A0A1B0CHI7_LUTLO</name>
<dbReference type="FunFam" id="3.30.200.20:FF:000593">
    <property type="entry name" value="Predicted protein"/>
    <property type="match status" value="1"/>
</dbReference>
<feature type="chain" id="PRO_5044555311" description="receptor protein-tyrosine kinase" evidence="20">
    <location>
        <begin position="28"/>
        <end position="235"/>
    </location>
</feature>
<protein>
    <recommendedName>
        <fullName evidence="2">receptor protein-tyrosine kinase</fullName>
        <ecNumber evidence="2">2.7.10.1</ecNumber>
    </recommendedName>
</protein>
<evidence type="ECO:0000256" key="19">
    <source>
        <dbReference type="PROSITE-ProRule" id="PRU10141"/>
    </source>
</evidence>
<feature type="binding site" evidence="19">
    <location>
        <position position="100"/>
    </location>
    <ligand>
        <name>ATP</name>
        <dbReference type="ChEBI" id="CHEBI:30616"/>
    </ligand>
</feature>
<dbReference type="GO" id="GO:0005524">
    <property type="term" value="F:ATP binding"/>
    <property type="evidence" value="ECO:0007669"/>
    <property type="project" value="UniProtKB-UniRule"/>
</dbReference>
<keyword evidence="7" id="KW-0677">Repeat</keyword>
<dbReference type="EC" id="2.7.10.1" evidence="2"/>
<evidence type="ECO:0000256" key="14">
    <source>
        <dbReference type="ARBA" id="ARBA00023157"/>
    </source>
</evidence>
<dbReference type="InterPro" id="IPR001245">
    <property type="entry name" value="Ser-Thr/Tyr_kinase_cat_dom"/>
</dbReference>
<evidence type="ECO:0000313" key="23">
    <source>
        <dbReference type="EnsemblMetazoa" id="LLOJ003899-PA"/>
    </source>
</evidence>
<dbReference type="EMBL" id="AJWK01012408">
    <property type="status" value="NOT_ANNOTATED_CDS"/>
    <property type="molecule type" value="Genomic_DNA"/>
</dbReference>
<evidence type="ECO:0000256" key="18">
    <source>
        <dbReference type="ARBA" id="ARBA00056965"/>
    </source>
</evidence>
<dbReference type="InterPro" id="IPR011009">
    <property type="entry name" value="Kinase-like_dom_sf"/>
</dbReference>
<keyword evidence="9" id="KW-0418">Kinase</keyword>
<evidence type="ECO:0000256" key="13">
    <source>
        <dbReference type="ARBA" id="ARBA00023137"/>
    </source>
</evidence>
<evidence type="ECO:0000256" key="12">
    <source>
        <dbReference type="ARBA" id="ARBA00023136"/>
    </source>
</evidence>
<dbReference type="Pfam" id="PF07714">
    <property type="entry name" value="PK_Tyr_Ser-Thr"/>
    <property type="match status" value="1"/>
</dbReference>
<dbReference type="GO" id="GO:0043235">
    <property type="term" value="C:receptor complex"/>
    <property type="evidence" value="ECO:0007669"/>
    <property type="project" value="TreeGrafter"/>
</dbReference>
<reference evidence="22" key="2">
    <citation type="journal article" date="2020" name="BMC">
        <title>Leishmania infection induces a limited differential gene expression in the sand fly midgut.</title>
        <authorList>
            <person name="Coutinho-Abreu I.V."/>
            <person name="Serafim T.D."/>
            <person name="Meneses C."/>
            <person name="Kamhawi S."/>
            <person name="Oliveira F."/>
            <person name="Valenzuela J.G."/>
        </authorList>
    </citation>
    <scope>NUCLEOTIDE SEQUENCE</scope>
    <source>
        <strain evidence="22">Jacobina</strain>
        <tissue evidence="22">Midgut</tissue>
    </source>
</reference>
<evidence type="ECO:0000256" key="1">
    <source>
        <dbReference type="ARBA" id="ARBA00004167"/>
    </source>
</evidence>
<keyword evidence="16" id="KW-0325">Glycoprotein</keyword>
<evidence type="ECO:0000256" key="9">
    <source>
        <dbReference type="ARBA" id="ARBA00022777"/>
    </source>
</evidence>
<keyword evidence="4" id="KW-0808">Transferase</keyword>
<keyword evidence="5" id="KW-0812">Transmembrane</keyword>
<keyword evidence="8 19" id="KW-0547">Nucleotide-binding</keyword>
<dbReference type="GO" id="GO:0004714">
    <property type="term" value="F:transmembrane receptor protein tyrosine kinase activity"/>
    <property type="evidence" value="ECO:0007669"/>
    <property type="project" value="UniProtKB-EC"/>
</dbReference>
<dbReference type="InterPro" id="IPR050122">
    <property type="entry name" value="RTK"/>
</dbReference>
<evidence type="ECO:0000256" key="4">
    <source>
        <dbReference type="ARBA" id="ARBA00022679"/>
    </source>
</evidence>
<dbReference type="InterPro" id="IPR017441">
    <property type="entry name" value="Protein_kinase_ATP_BS"/>
</dbReference>
<evidence type="ECO:0000256" key="5">
    <source>
        <dbReference type="ARBA" id="ARBA00022692"/>
    </source>
</evidence>
<keyword evidence="17" id="KW-0393">Immunoglobulin domain</keyword>
<keyword evidence="6 20" id="KW-0732">Signal</keyword>
<dbReference type="EMBL" id="AJWK01012407">
    <property type="status" value="NOT_ANNOTATED_CDS"/>
    <property type="molecule type" value="Genomic_DNA"/>
</dbReference>
<dbReference type="SUPFAM" id="SSF56112">
    <property type="entry name" value="Protein kinase-like (PK-like)"/>
    <property type="match status" value="1"/>
</dbReference>
<dbReference type="Gene3D" id="3.30.200.20">
    <property type="entry name" value="Phosphorylase Kinase, domain 1"/>
    <property type="match status" value="1"/>
</dbReference>
<dbReference type="GO" id="GO:0007169">
    <property type="term" value="P:cell surface receptor protein tyrosine kinase signaling pathway"/>
    <property type="evidence" value="ECO:0007669"/>
    <property type="project" value="TreeGrafter"/>
</dbReference>
<evidence type="ECO:0000256" key="17">
    <source>
        <dbReference type="ARBA" id="ARBA00023319"/>
    </source>
</evidence>
<evidence type="ECO:0000256" key="20">
    <source>
        <dbReference type="SAM" id="SignalP"/>
    </source>
</evidence>
<keyword evidence="15" id="KW-0675">Receptor</keyword>
<dbReference type="PANTHER" id="PTHR24416:SF594">
    <property type="entry name" value="PROTEIN KINASE DOMAIN-CONTAINING PROTEIN"/>
    <property type="match status" value="1"/>
</dbReference>
<dbReference type="GO" id="GO:0005886">
    <property type="term" value="C:plasma membrane"/>
    <property type="evidence" value="ECO:0007669"/>
    <property type="project" value="TreeGrafter"/>
</dbReference>
<evidence type="ECO:0000256" key="11">
    <source>
        <dbReference type="ARBA" id="ARBA00022989"/>
    </source>
</evidence>
<dbReference type="EnsemblMetazoa" id="LLOJ003899-RA">
    <property type="protein sequence ID" value="LLOJ003899-PA"/>
    <property type="gene ID" value="LLOJ003899"/>
</dbReference>
<keyword evidence="3" id="KW-0597">Phosphoprotein</keyword>
<reference evidence="23" key="3">
    <citation type="submission" date="2020-05" db="UniProtKB">
        <authorList>
            <consortium name="EnsemblMetazoa"/>
        </authorList>
    </citation>
    <scope>IDENTIFICATION</scope>
    <source>
        <strain evidence="23">Jacobina</strain>
    </source>
</reference>
<keyword evidence="24" id="KW-1185">Reference proteome</keyword>
<keyword evidence="10 19" id="KW-0067">ATP-binding</keyword>
<evidence type="ECO:0000256" key="10">
    <source>
        <dbReference type="ARBA" id="ARBA00022840"/>
    </source>
</evidence>
<keyword evidence="12" id="KW-0472">Membrane</keyword>
<dbReference type="VEuPathDB" id="VectorBase:LLOJ003899"/>
<accession>A0A1B0CHI7</accession>
<keyword evidence="14" id="KW-1015">Disulfide bond</keyword>
<comment type="subcellular location">
    <subcellularLocation>
        <location evidence="1">Membrane</location>
        <topology evidence="1">Single-pass membrane protein</topology>
    </subcellularLocation>
</comment>
<dbReference type="EMBL" id="GITU01007326">
    <property type="protein sequence ID" value="MBC1176029.1"/>
    <property type="molecule type" value="Transcribed_RNA"/>
</dbReference>
<evidence type="ECO:0000256" key="7">
    <source>
        <dbReference type="ARBA" id="ARBA00022737"/>
    </source>
</evidence>
<evidence type="ECO:0000259" key="21">
    <source>
        <dbReference type="PROSITE" id="PS50011"/>
    </source>
</evidence>
<evidence type="ECO:0000313" key="22">
    <source>
        <dbReference type="EMBL" id="MBC1176029.1"/>
    </source>
</evidence>
<dbReference type="PANTHER" id="PTHR24416">
    <property type="entry name" value="TYROSINE-PROTEIN KINASE RECEPTOR"/>
    <property type="match status" value="1"/>
</dbReference>
<dbReference type="PROSITE" id="PS50011">
    <property type="entry name" value="PROTEIN_KINASE_DOM"/>
    <property type="match status" value="1"/>
</dbReference>
<evidence type="ECO:0000256" key="2">
    <source>
        <dbReference type="ARBA" id="ARBA00011902"/>
    </source>
</evidence>
<reference evidence="24" key="1">
    <citation type="submission" date="2012-05" db="EMBL/GenBank/DDBJ databases">
        <title>Whole Genome Assembly of Lutzomyia longipalpis.</title>
        <authorList>
            <person name="Richards S."/>
            <person name="Qu C."/>
            <person name="Dillon R."/>
            <person name="Worley K."/>
            <person name="Scherer S."/>
            <person name="Batterton M."/>
            <person name="Taylor A."/>
            <person name="Hawes A."/>
            <person name="Hernandez B."/>
            <person name="Kovar C."/>
            <person name="Mandapat C."/>
            <person name="Pham C."/>
            <person name="Qu C."/>
            <person name="Jing C."/>
            <person name="Bess C."/>
            <person name="Bandaranaike D."/>
            <person name="Ngo D."/>
            <person name="Ongeri F."/>
            <person name="Arias F."/>
            <person name="Lara F."/>
            <person name="Weissenberger G."/>
            <person name="Kamau G."/>
            <person name="Han H."/>
            <person name="Shen H."/>
            <person name="Dinh H."/>
            <person name="Khalil I."/>
            <person name="Jones J."/>
            <person name="Shafer J."/>
            <person name="Jayaseelan J."/>
            <person name="Quiroz J."/>
            <person name="Blankenburg K."/>
            <person name="Nguyen L."/>
            <person name="Jackson L."/>
            <person name="Francisco L."/>
            <person name="Tang L.-Y."/>
            <person name="Pu L.-L."/>
            <person name="Perales L."/>
            <person name="Lorensuhewa L."/>
            <person name="Munidasa M."/>
            <person name="Coyle M."/>
            <person name="Taylor M."/>
            <person name="Puazo M."/>
            <person name="Firestine M."/>
            <person name="Scheel M."/>
            <person name="Javaid M."/>
            <person name="Wang M."/>
            <person name="Li M."/>
            <person name="Tabassum N."/>
            <person name="Saada N."/>
            <person name="Osuji N."/>
            <person name="Aqrawi P."/>
            <person name="Fu Q."/>
            <person name="Thornton R."/>
            <person name="Raj R."/>
            <person name="Goodspeed R."/>
            <person name="Mata R."/>
            <person name="Najjar R."/>
            <person name="Gubbala S."/>
            <person name="Lee S."/>
            <person name="Denson S."/>
            <person name="Patil S."/>
            <person name="Macmil S."/>
            <person name="Qi S."/>
            <person name="Matskevitch T."/>
            <person name="Palculict T."/>
            <person name="Mathew T."/>
            <person name="Vee V."/>
            <person name="Velamala V."/>
            <person name="Korchina V."/>
            <person name="Cai W."/>
            <person name="Liu W."/>
            <person name="Dai W."/>
            <person name="Zou X."/>
            <person name="Zhu Y."/>
            <person name="Zhang Y."/>
            <person name="Wu Y.-Q."/>
            <person name="Xin Y."/>
            <person name="Nazarath L."/>
            <person name="Kovar C."/>
            <person name="Han Y."/>
            <person name="Muzny D."/>
            <person name="Gibbs R."/>
        </authorList>
    </citation>
    <scope>NUCLEOTIDE SEQUENCE [LARGE SCALE GENOMIC DNA]</scope>
    <source>
        <strain evidence="24">Jacobina</strain>
    </source>
</reference>
<dbReference type="Proteomes" id="UP000092461">
    <property type="component" value="Unassembled WGS sequence"/>
</dbReference>
<evidence type="ECO:0000256" key="16">
    <source>
        <dbReference type="ARBA" id="ARBA00023180"/>
    </source>
</evidence>
<evidence type="ECO:0000256" key="6">
    <source>
        <dbReference type="ARBA" id="ARBA00022729"/>
    </source>
</evidence>
<feature type="domain" description="Protein kinase" evidence="21">
    <location>
        <begin position="66"/>
        <end position="235"/>
    </location>
</feature>